<accession>A0ABD3NTJ6</accession>
<reference evidence="3 4" key="1">
    <citation type="submission" date="2024-10" db="EMBL/GenBank/DDBJ databases">
        <title>Updated reference genomes for cyclostephanoid diatoms.</title>
        <authorList>
            <person name="Roberts W.R."/>
            <person name="Alverson A.J."/>
        </authorList>
    </citation>
    <scope>NUCLEOTIDE SEQUENCE [LARGE SCALE GENOMIC DNA]</scope>
    <source>
        <strain evidence="3 4">AJA010-31</strain>
    </source>
</reference>
<protein>
    <submittedName>
        <fullName evidence="3">Uncharacterized protein</fullName>
    </submittedName>
</protein>
<organism evidence="3 4">
    <name type="scientific">Cyclotella atomus</name>
    <dbReference type="NCBI Taxonomy" id="382360"/>
    <lineage>
        <taxon>Eukaryota</taxon>
        <taxon>Sar</taxon>
        <taxon>Stramenopiles</taxon>
        <taxon>Ochrophyta</taxon>
        <taxon>Bacillariophyta</taxon>
        <taxon>Coscinodiscophyceae</taxon>
        <taxon>Thalassiosirophycidae</taxon>
        <taxon>Stephanodiscales</taxon>
        <taxon>Stephanodiscaceae</taxon>
        <taxon>Cyclotella</taxon>
    </lineage>
</organism>
<dbReference type="Proteomes" id="UP001530400">
    <property type="component" value="Unassembled WGS sequence"/>
</dbReference>
<evidence type="ECO:0000313" key="4">
    <source>
        <dbReference type="Proteomes" id="UP001530400"/>
    </source>
</evidence>
<dbReference type="EMBL" id="JALLPJ020001009">
    <property type="protein sequence ID" value="KAL3778041.1"/>
    <property type="molecule type" value="Genomic_DNA"/>
</dbReference>
<evidence type="ECO:0000256" key="1">
    <source>
        <dbReference type="SAM" id="Coils"/>
    </source>
</evidence>
<feature type="region of interest" description="Disordered" evidence="2">
    <location>
        <begin position="1"/>
        <end position="47"/>
    </location>
</feature>
<evidence type="ECO:0000256" key="2">
    <source>
        <dbReference type="SAM" id="MobiDB-lite"/>
    </source>
</evidence>
<sequence length="446" mass="49252">MNTQAQGSDEEDEMLSTINEGDSESLDSNYVDSKPPAKPASEAILPPGSSVQFYGLQEMSHLNDTTGTIEAYLNGIQRYSVRCQDGNVVNAKPGNLSLLASNDAHHDKEHKKKKKKPKREDNSHILETSQQILVDLCNEMKSLQSSIVSSTSTSTSIMTENISSNTTLLHQIQTEVDLLRSNLKQLDVTIESKATPSQILEMGKIRAIQSLVANVQADKDKTVQLYETHARRGYEEIERLRSDLEREREENAKLREEMHQIQSFANHGPLSPMKGSMNVYTGPSMYVNGNANNLDITKPGGGGDGETIGTFDDMTLDTKQTTDNTVAYETKSLKKRIIHMKKKLQVAQLEAKEADNLRSELESMRLKMEGMRKEGMEKDKIIQRLKEDIDGLKRGYSCGGVGNVAASAATTSAAANTVSVANPQTRSVTVTTTTKKKGANRWWNGL</sequence>
<name>A0ABD3NTJ6_9STRA</name>
<feature type="compositionally biased region" description="Polar residues" evidence="2">
    <location>
        <begin position="16"/>
        <end position="31"/>
    </location>
</feature>
<evidence type="ECO:0000313" key="3">
    <source>
        <dbReference type="EMBL" id="KAL3778041.1"/>
    </source>
</evidence>
<feature type="region of interest" description="Disordered" evidence="2">
    <location>
        <begin position="94"/>
        <end position="124"/>
    </location>
</feature>
<comment type="caution">
    <text evidence="3">The sequence shown here is derived from an EMBL/GenBank/DDBJ whole genome shotgun (WGS) entry which is preliminary data.</text>
</comment>
<keyword evidence="1" id="KW-0175">Coiled coil</keyword>
<proteinExistence type="predicted"/>
<feature type="compositionally biased region" description="Basic residues" evidence="2">
    <location>
        <begin position="108"/>
        <end position="117"/>
    </location>
</feature>
<gene>
    <name evidence="3" type="ORF">ACHAWO_010277</name>
</gene>
<feature type="coiled-coil region" evidence="1">
    <location>
        <begin position="230"/>
        <end position="264"/>
    </location>
</feature>
<keyword evidence="4" id="KW-1185">Reference proteome</keyword>
<feature type="coiled-coil region" evidence="1">
    <location>
        <begin position="344"/>
        <end position="374"/>
    </location>
</feature>
<dbReference type="AlphaFoldDB" id="A0ABD3NTJ6"/>